<feature type="compositionally biased region" description="Polar residues" evidence="1">
    <location>
        <begin position="114"/>
        <end position="145"/>
    </location>
</feature>
<keyword evidence="3" id="KW-1185">Reference proteome</keyword>
<proteinExistence type="predicted"/>
<feature type="region of interest" description="Disordered" evidence="1">
    <location>
        <begin position="1"/>
        <end position="171"/>
    </location>
</feature>
<evidence type="ECO:0000313" key="3">
    <source>
        <dbReference type="Proteomes" id="UP000821853"/>
    </source>
</evidence>
<name>A0A9J6GL43_HAELO</name>
<evidence type="ECO:0000256" key="1">
    <source>
        <dbReference type="SAM" id="MobiDB-lite"/>
    </source>
</evidence>
<dbReference type="Proteomes" id="UP000821853">
    <property type="component" value="Chromosome 5"/>
</dbReference>
<accession>A0A9J6GL43</accession>
<comment type="caution">
    <text evidence="2">The sequence shown here is derived from an EMBL/GenBank/DDBJ whole genome shotgun (WGS) entry which is preliminary data.</text>
</comment>
<gene>
    <name evidence="2" type="ORF">HPB48_016820</name>
</gene>
<reference evidence="2 3" key="1">
    <citation type="journal article" date="2020" name="Cell">
        <title>Large-Scale Comparative Analyses of Tick Genomes Elucidate Their Genetic Diversity and Vector Capacities.</title>
        <authorList>
            <consortium name="Tick Genome and Microbiome Consortium (TIGMIC)"/>
            <person name="Jia N."/>
            <person name="Wang J."/>
            <person name="Shi W."/>
            <person name="Du L."/>
            <person name="Sun Y."/>
            <person name="Zhan W."/>
            <person name="Jiang J.F."/>
            <person name="Wang Q."/>
            <person name="Zhang B."/>
            <person name="Ji P."/>
            <person name="Bell-Sakyi L."/>
            <person name="Cui X.M."/>
            <person name="Yuan T.T."/>
            <person name="Jiang B.G."/>
            <person name="Yang W.F."/>
            <person name="Lam T.T."/>
            <person name="Chang Q.C."/>
            <person name="Ding S.J."/>
            <person name="Wang X.J."/>
            <person name="Zhu J.G."/>
            <person name="Ruan X.D."/>
            <person name="Zhao L."/>
            <person name="Wei J.T."/>
            <person name="Ye R.Z."/>
            <person name="Que T.C."/>
            <person name="Du C.H."/>
            <person name="Zhou Y.H."/>
            <person name="Cheng J.X."/>
            <person name="Dai P.F."/>
            <person name="Guo W.B."/>
            <person name="Han X.H."/>
            <person name="Huang E.J."/>
            <person name="Li L.F."/>
            <person name="Wei W."/>
            <person name="Gao Y.C."/>
            <person name="Liu J.Z."/>
            <person name="Shao H.Z."/>
            <person name="Wang X."/>
            <person name="Wang C.C."/>
            <person name="Yang T.C."/>
            <person name="Huo Q.B."/>
            <person name="Li W."/>
            <person name="Chen H.Y."/>
            <person name="Chen S.E."/>
            <person name="Zhou L.G."/>
            <person name="Ni X.B."/>
            <person name="Tian J.H."/>
            <person name="Sheng Y."/>
            <person name="Liu T."/>
            <person name="Pan Y.S."/>
            <person name="Xia L.Y."/>
            <person name="Li J."/>
            <person name="Zhao F."/>
            <person name="Cao W.C."/>
        </authorList>
    </citation>
    <scope>NUCLEOTIDE SEQUENCE [LARGE SCALE GENOMIC DNA]</scope>
    <source>
        <strain evidence="2">HaeL-2018</strain>
    </source>
</reference>
<organism evidence="2 3">
    <name type="scientific">Haemaphysalis longicornis</name>
    <name type="common">Bush tick</name>
    <dbReference type="NCBI Taxonomy" id="44386"/>
    <lineage>
        <taxon>Eukaryota</taxon>
        <taxon>Metazoa</taxon>
        <taxon>Ecdysozoa</taxon>
        <taxon>Arthropoda</taxon>
        <taxon>Chelicerata</taxon>
        <taxon>Arachnida</taxon>
        <taxon>Acari</taxon>
        <taxon>Parasitiformes</taxon>
        <taxon>Ixodida</taxon>
        <taxon>Ixodoidea</taxon>
        <taxon>Ixodidae</taxon>
        <taxon>Haemaphysalinae</taxon>
        <taxon>Haemaphysalis</taxon>
    </lineage>
</organism>
<dbReference type="VEuPathDB" id="VectorBase:HLOH_042074"/>
<evidence type="ECO:0000313" key="2">
    <source>
        <dbReference type="EMBL" id="KAH9375160.1"/>
    </source>
</evidence>
<dbReference type="EMBL" id="JABSTR010000007">
    <property type="protein sequence ID" value="KAH9375160.1"/>
    <property type="molecule type" value="Genomic_DNA"/>
</dbReference>
<sequence length="171" mass="17801">MVTNQLPATQATPTKVDNVEGQQNEATPHRNSLQSSSTPSNTVSEKEREGPATPHAVHKKEEAKRLRAASSQPSTTPGDDEGQPPAQATPASGSAASRLNAQAPSSPEPGLGEESQTLTPHQSNTLASQATGDSTPCQSDRSATPPTAVLAGMPQHGRESADRRRRRRGGG</sequence>
<dbReference type="AlphaFoldDB" id="A0A9J6GL43"/>
<feature type="compositionally biased region" description="Polar residues" evidence="1">
    <location>
        <begin position="1"/>
        <end position="43"/>
    </location>
</feature>
<feature type="compositionally biased region" description="Polar residues" evidence="1">
    <location>
        <begin position="89"/>
        <end position="105"/>
    </location>
</feature>
<protein>
    <submittedName>
        <fullName evidence="2">Uncharacterized protein</fullName>
    </submittedName>
</protein>